<protein>
    <submittedName>
        <fullName evidence="1">Uncharacterized protein</fullName>
    </submittedName>
</protein>
<dbReference type="EMBL" id="BLAE01000013">
    <property type="protein sequence ID" value="GES09145.1"/>
    <property type="molecule type" value="Genomic_DNA"/>
</dbReference>
<accession>A0A5M3WIY4</accession>
<name>A0A5M3WIY4_9ACTN</name>
<gene>
    <name evidence="1" type="ORF">Amac_027410</name>
</gene>
<reference evidence="1 2" key="1">
    <citation type="submission" date="2019-10" db="EMBL/GenBank/DDBJ databases">
        <title>Whole genome shotgun sequence of Acrocarpospora macrocephala NBRC 16266.</title>
        <authorList>
            <person name="Ichikawa N."/>
            <person name="Kimura A."/>
            <person name="Kitahashi Y."/>
            <person name="Komaki H."/>
            <person name="Oguchi A."/>
        </authorList>
    </citation>
    <scope>NUCLEOTIDE SEQUENCE [LARGE SCALE GENOMIC DNA]</scope>
    <source>
        <strain evidence="1 2">NBRC 16266</strain>
    </source>
</reference>
<evidence type="ECO:0000313" key="1">
    <source>
        <dbReference type="EMBL" id="GES09145.1"/>
    </source>
</evidence>
<comment type="caution">
    <text evidence="1">The sequence shown here is derived from an EMBL/GenBank/DDBJ whole genome shotgun (WGS) entry which is preliminary data.</text>
</comment>
<proteinExistence type="predicted"/>
<dbReference type="AlphaFoldDB" id="A0A5M3WIY4"/>
<sequence length="103" mass="12008">MRVGQLTKLARVEHLRRVALLMQGRARSGQTVRVRQLMQFARVEHLMHRLQVAQLTWGYVVMEIVRVTTAGLCGLCRSRWGVPVRRLGQFPQIAEIRRVKHVR</sequence>
<evidence type="ECO:0000313" key="2">
    <source>
        <dbReference type="Proteomes" id="UP000331127"/>
    </source>
</evidence>
<organism evidence="1 2">
    <name type="scientific">Acrocarpospora macrocephala</name>
    <dbReference type="NCBI Taxonomy" id="150177"/>
    <lineage>
        <taxon>Bacteria</taxon>
        <taxon>Bacillati</taxon>
        <taxon>Actinomycetota</taxon>
        <taxon>Actinomycetes</taxon>
        <taxon>Streptosporangiales</taxon>
        <taxon>Streptosporangiaceae</taxon>
        <taxon>Acrocarpospora</taxon>
    </lineage>
</organism>
<dbReference type="Proteomes" id="UP000331127">
    <property type="component" value="Unassembled WGS sequence"/>
</dbReference>
<keyword evidence="2" id="KW-1185">Reference proteome</keyword>